<dbReference type="SUPFAM" id="SSF90123">
    <property type="entry name" value="ABC transporter transmembrane region"/>
    <property type="match status" value="1"/>
</dbReference>
<keyword evidence="6 9" id="KW-1133">Transmembrane helix</keyword>
<evidence type="ECO:0000256" key="1">
    <source>
        <dbReference type="ARBA" id="ARBA00004651"/>
    </source>
</evidence>
<dbReference type="AlphaFoldDB" id="A0A285UGV0"/>
<proteinExistence type="inferred from homology"/>
<feature type="transmembrane region" description="Helical" evidence="9">
    <location>
        <begin position="63"/>
        <end position="90"/>
    </location>
</feature>
<dbReference type="Pfam" id="PF00664">
    <property type="entry name" value="ABC_membrane"/>
    <property type="match status" value="1"/>
</dbReference>
<dbReference type="PROSITE" id="PS50893">
    <property type="entry name" value="ABC_TRANSPORTER_2"/>
    <property type="match status" value="1"/>
</dbReference>
<comment type="function">
    <text evidence="8">May be involved in multidrug export. Transmembrane domains (TMD) form a pore in the cell membrane and the ATP-binding domain (NBD) is responsible for energy generation.</text>
</comment>
<dbReference type="EMBL" id="OBQF01000002">
    <property type="protein sequence ID" value="SOC40993.1"/>
    <property type="molecule type" value="Genomic_DNA"/>
</dbReference>
<dbReference type="PROSITE" id="PS00211">
    <property type="entry name" value="ABC_TRANSPORTER_1"/>
    <property type="match status" value="1"/>
</dbReference>
<dbReference type="GO" id="GO:0016887">
    <property type="term" value="F:ATP hydrolysis activity"/>
    <property type="evidence" value="ECO:0007669"/>
    <property type="project" value="InterPro"/>
</dbReference>
<reference evidence="13" key="1">
    <citation type="submission" date="2017-08" db="EMBL/GenBank/DDBJ databases">
        <authorList>
            <person name="Varghese N."/>
            <person name="Submissions S."/>
        </authorList>
    </citation>
    <scope>NUCLEOTIDE SEQUENCE [LARGE SCALE GENOMIC DNA]</scope>
    <source>
        <strain evidence="13">DSM 23173</strain>
    </source>
</reference>
<dbReference type="GO" id="GO:0005524">
    <property type="term" value="F:ATP binding"/>
    <property type="evidence" value="ECO:0007669"/>
    <property type="project" value="UniProtKB-KW"/>
</dbReference>
<dbReference type="SUPFAM" id="SSF52540">
    <property type="entry name" value="P-loop containing nucleoside triphosphate hydrolases"/>
    <property type="match status" value="1"/>
</dbReference>
<protein>
    <submittedName>
        <fullName evidence="12">ATP-binding cassette subfamily B protein AbcA/BmrA</fullName>
    </submittedName>
</protein>
<evidence type="ECO:0000259" key="11">
    <source>
        <dbReference type="PROSITE" id="PS50929"/>
    </source>
</evidence>
<feature type="transmembrane region" description="Helical" evidence="9">
    <location>
        <begin position="30"/>
        <end position="51"/>
    </location>
</feature>
<sequence length="590" mass="65753">MENVKENKKPSASFKDFMSLLNRTEVNKGLFITGVVLSFFGMIGGLIVPLLTQSFIDGFDTEMFTAGLAAAIIGLFLISAVLDGISYYVLAKVGQTIIQRLREMVWDKFLKLPVKYYDATKSGESVSRLVNDTAIIKNLITSHFPQVINGTLSIVGAVIILFILDWRMSLIMFVSVPISIFIILPLGRRMGRISRQLQDETAAFTGTSQETLGEIRLMKSFNGEAYERKTGRSGIKRLYDYGMKEAAINALLSPIMSTVMMFVIILIIAYGGLRVADGTMTIGTMVAFLLYLFQIIMPMTMFAMFFTEFNKALGATERIINILKMDDEPDAAELPDKDIKFNSIEFEDVSFGYIEGAPVLQNISFRAEPNRKVAFVGPSGSGKSTIFSLIERYYEIDSGRILIGGEDITNIPLYELRKNIGYVAQESAIVSGTIRDNITYGLETGDYTEEDIERAAESSYASEFIDELEDGLDTEVGERGIKLSGGQRQRIGIARAFLKDPEILMLDEATASLDSRSERFVQEALDELMKGRTVLVIAHRLSTIINSDNIFFIENGRLTGSGTHTELMRTHTMYKTFTDQQFTQERGVAT</sequence>
<evidence type="ECO:0000256" key="3">
    <source>
        <dbReference type="ARBA" id="ARBA00022692"/>
    </source>
</evidence>
<feature type="transmembrane region" description="Helical" evidence="9">
    <location>
        <begin position="246"/>
        <end position="270"/>
    </location>
</feature>
<evidence type="ECO:0000256" key="2">
    <source>
        <dbReference type="ARBA" id="ARBA00005417"/>
    </source>
</evidence>
<dbReference type="PANTHER" id="PTHR43394:SF1">
    <property type="entry name" value="ATP-BINDING CASSETTE SUB-FAMILY B MEMBER 10, MITOCHONDRIAL"/>
    <property type="match status" value="1"/>
</dbReference>
<dbReference type="InterPro" id="IPR039421">
    <property type="entry name" value="Type_1_exporter"/>
</dbReference>
<keyword evidence="7 9" id="KW-0472">Membrane</keyword>
<keyword evidence="4" id="KW-0547">Nucleotide-binding</keyword>
<dbReference type="RefSeq" id="WP_097040133.1">
    <property type="nucleotide sequence ID" value="NZ_OBQF01000002.1"/>
</dbReference>
<dbReference type="InterPro" id="IPR011527">
    <property type="entry name" value="ABC1_TM_dom"/>
</dbReference>
<evidence type="ECO:0000259" key="10">
    <source>
        <dbReference type="PROSITE" id="PS50893"/>
    </source>
</evidence>
<dbReference type="InterPro" id="IPR003439">
    <property type="entry name" value="ABC_transporter-like_ATP-bd"/>
</dbReference>
<dbReference type="CDD" id="cd18551">
    <property type="entry name" value="ABC_6TM_LmrA_like"/>
    <property type="match status" value="1"/>
</dbReference>
<dbReference type="Pfam" id="PF00005">
    <property type="entry name" value="ABC_tran"/>
    <property type="match status" value="1"/>
</dbReference>
<dbReference type="InterPro" id="IPR027417">
    <property type="entry name" value="P-loop_NTPase"/>
</dbReference>
<comment type="similarity">
    <text evidence="2">Belongs to the ABC transporter superfamily.</text>
</comment>
<accession>A0A285UGV0</accession>
<dbReference type="Gene3D" id="1.20.1560.10">
    <property type="entry name" value="ABC transporter type 1, transmembrane domain"/>
    <property type="match status" value="1"/>
</dbReference>
<dbReference type="InterPro" id="IPR017871">
    <property type="entry name" value="ABC_transporter-like_CS"/>
</dbReference>
<evidence type="ECO:0000313" key="12">
    <source>
        <dbReference type="EMBL" id="SOC40993.1"/>
    </source>
</evidence>
<organism evidence="12 13">
    <name type="scientific">Salinicoccus kekensis</name>
    <dbReference type="NCBI Taxonomy" id="714307"/>
    <lineage>
        <taxon>Bacteria</taxon>
        <taxon>Bacillati</taxon>
        <taxon>Bacillota</taxon>
        <taxon>Bacilli</taxon>
        <taxon>Bacillales</taxon>
        <taxon>Staphylococcaceae</taxon>
        <taxon>Salinicoccus</taxon>
    </lineage>
</organism>
<feature type="domain" description="ABC transmembrane type-1" evidence="11">
    <location>
        <begin position="32"/>
        <end position="311"/>
    </location>
</feature>
<feature type="transmembrane region" description="Helical" evidence="9">
    <location>
        <begin position="147"/>
        <end position="164"/>
    </location>
</feature>
<dbReference type="InterPro" id="IPR036640">
    <property type="entry name" value="ABC1_TM_sf"/>
</dbReference>
<name>A0A285UGV0_9STAP</name>
<dbReference type="PROSITE" id="PS50929">
    <property type="entry name" value="ABC_TM1F"/>
    <property type="match status" value="1"/>
</dbReference>
<dbReference type="Proteomes" id="UP000219412">
    <property type="component" value="Unassembled WGS sequence"/>
</dbReference>
<dbReference type="PANTHER" id="PTHR43394">
    <property type="entry name" value="ATP-DEPENDENT PERMEASE MDL1, MITOCHONDRIAL"/>
    <property type="match status" value="1"/>
</dbReference>
<dbReference type="OrthoDB" id="9770415at2"/>
<gene>
    <name evidence="12" type="ORF">SAMN05878391_1209</name>
</gene>
<feature type="transmembrane region" description="Helical" evidence="9">
    <location>
        <begin position="282"/>
        <end position="306"/>
    </location>
</feature>
<dbReference type="SMART" id="SM00382">
    <property type="entry name" value="AAA"/>
    <property type="match status" value="1"/>
</dbReference>
<evidence type="ECO:0000313" key="13">
    <source>
        <dbReference type="Proteomes" id="UP000219412"/>
    </source>
</evidence>
<feature type="domain" description="ABC transporter" evidence="10">
    <location>
        <begin position="344"/>
        <end position="580"/>
    </location>
</feature>
<feature type="transmembrane region" description="Helical" evidence="9">
    <location>
        <begin position="170"/>
        <end position="187"/>
    </location>
</feature>
<evidence type="ECO:0000256" key="8">
    <source>
        <dbReference type="ARBA" id="ARBA00025074"/>
    </source>
</evidence>
<dbReference type="InterPro" id="IPR003593">
    <property type="entry name" value="AAA+_ATPase"/>
</dbReference>
<evidence type="ECO:0000256" key="5">
    <source>
        <dbReference type="ARBA" id="ARBA00022840"/>
    </source>
</evidence>
<evidence type="ECO:0000256" key="6">
    <source>
        <dbReference type="ARBA" id="ARBA00022989"/>
    </source>
</evidence>
<evidence type="ECO:0000256" key="9">
    <source>
        <dbReference type="SAM" id="Phobius"/>
    </source>
</evidence>
<dbReference type="GO" id="GO:0005886">
    <property type="term" value="C:plasma membrane"/>
    <property type="evidence" value="ECO:0007669"/>
    <property type="project" value="UniProtKB-SubCell"/>
</dbReference>
<dbReference type="Gene3D" id="3.40.50.300">
    <property type="entry name" value="P-loop containing nucleotide triphosphate hydrolases"/>
    <property type="match status" value="1"/>
</dbReference>
<keyword evidence="5 12" id="KW-0067">ATP-binding</keyword>
<keyword evidence="13" id="KW-1185">Reference proteome</keyword>
<dbReference type="GO" id="GO:0015421">
    <property type="term" value="F:ABC-type oligopeptide transporter activity"/>
    <property type="evidence" value="ECO:0007669"/>
    <property type="project" value="TreeGrafter"/>
</dbReference>
<evidence type="ECO:0000256" key="7">
    <source>
        <dbReference type="ARBA" id="ARBA00023136"/>
    </source>
</evidence>
<evidence type="ECO:0000256" key="4">
    <source>
        <dbReference type="ARBA" id="ARBA00022741"/>
    </source>
</evidence>
<keyword evidence="3 9" id="KW-0812">Transmembrane</keyword>
<comment type="subcellular location">
    <subcellularLocation>
        <location evidence="1">Cell membrane</location>
        <topology evidence="1">Multi-pass membrane protein</topology>
    </subcellularLocation>
</comment>
<dbReference type="FunFam" id="3.40.50.300:FF:000218">
    <property type="entry name" value="Multidrug ABC transporter ATP-binding protein"/>
    <property type="match status" value="1"/>
</dbReference>